<dbReference type="EMBL" id="KN731188">
    <property type="protein sequence ID" value="KIH60206.1"/>
    <property type="molecule type" value="Genomic_DNA"/>
</dbReference>
<proteinExistence type="predicted"/>
<reference evidence="1 2" key="1">
    <citation type="submission" date="2013-12" db="EMBL/GenBank/DDBJ databases">
        <title>Draft genome of the parsitic nematode Ancylostoma duodenale.</title>
        <authorList>
            <person name="Mitreva M."/>
        </authorList>
    </citation>
    <scope>NUCLEOTIDE SEQUENCE [LARGE SCALE GENOMIC DNA]</scope>
    <source>
        <strain evidence="1 2">Zhejiang</strain>
    </source>
</reference>
<protein>
    <submittedName>
        <fullName evidence="1">Uncharacterized protein</fullName>
    </submittedName>
</protein>
<dbReference type="AlphaFoldDB" id="A0A0C2GST9"/>
<sequence>MKQAGFLHKFSTLDHMITCWSIDRSRPGIPRTTGANIHRQQEGIRFGGTGQGLESAGRAGCQDAVHEGVEQVLLGMHHGVSAVSQ</sequence>
<gene>
    <name evidence="1" type="ORF">ANCDUO_09550</name>
</gene>
<keyword evidence="2" id="KW-1185">Reference proteome</keyword>
<name>A0A0C2GST9_9BILA</name>
<organism evidence="1 2">
    <name type="scientific">Ancylostoma duodenale</name>
    <dbReference type="NCBI Taxonomy" id="51022"/>
    <lineage>
        <taxon>Eukaryota</taxon>
        <taxon>Metazoa</taxon>
        <taxon>Ecdysozoa</taxon>
        <taxon>Nematoda</taxon>
        <taxon>Chromadorea</taxon>
        <taxon>Rhabditida</taxon>
        <taxon>Rhabditina</taxon>
        <taxon>Rhabditomorpha</taxon>
        <taxon>Strongyloidea</taxon>
        <taxon>Ancylostomatidae</taxon>
        <taxon>Ancylostomatinae</taxon>
        <taxon>Ancylostoma</taxon>
    </lineage>
</organism>
<evidence type="ECO:0000313" key="1">
    <source>
        <dbReference type="EMBL" id="KIH60206.1"/>
    </source>
</evidence>
<accession>A0A0C2GST9</accession>
<dbReference type="Proteomes" id="UP000054047">
    <property type="component" value="Unassembled WGS sequence"/>
</dbReference>
<evidence type="ECO:0000313" key="2">
    <source>
        <dbReference type="Proteomes" id="UP000054047"/>
    </source>
</evidence>